<protein>
    <recommendedName>
        <fullName evidence="2">Nudix hydrolase domain-containing protein</fullName>
    </recommendedName>
</protein>
<dbReference type="CDD" id="cd02883">
    <property type="entry name" value="NUDIX_Hydrolase"/>
    <property type="match status" value="1"/>
</dbReference>
<dbReference type="Proteomes" id="UP000231183">
    <property type="component" value="Unassembled WGS sequence"/>
</dbReference>
<evidence type="ECO:0000313" key="3">
    <source>
        <dbReference type="EMBL" id="PIT87643.1"/>
    </source>
</evidence>
<dbReference type="PROSITE" id="PS51462">
    <property type="entry name" value="NUDIX"/>
    <property type="match status" value="1"/>
</dbReference>
<accession>A0A2M6W4C9</accession>
<dbReference type="SUPFAM" id="SSF55811">
    <property type="entry name" value="Nudix"/>
    <property type="match status" value="1"/>
</dbReference>
<dbReference type="InterPro" id="IPR015797">
    <property type="entry name" value="NUDIX_hydrolase-like_dom_sf"/>
</dbReference>
<evidence type="ECO:0000256" key="1">
    <source>
        <dbReference type="SAM" id="MobiDB-lite"/>
    </source>
</evidence>
<sequence length="855" mass="98004">MSRRENMMGGPDSGADMAASKETEQRNETVRILLTRSARSETLEKQIRESNLEDLANIDLVEAVMIEKSKDAHNPGQIMPVGGKVEPGETQKTAVAREVLYETHLRLTQEPVKLGEMDYKIPNKTASNHANFYASKILPGDIGFPLTPKEDKVARVHYLPLTDFELLLITGKLKKKDKTDLADQPNVLQSSLMTDWETGLRDDEQRQAQNIKIKMLEYLKQQQSFKRREVLLDFIIDNEKLWQDLDLDEQMSEYEMKIWRANFENDNNLTGLRGEQKIKRSRHLVDGIWTDIFKKIDEKIKEKFGSDAGSWEQASAQIKSSLLRAIETSNLSEELKGENAGRSQAESILRFIYTMLETRSFDDSVLEPAKQNPQLANFVGKLETFLINPTGKKAKKRKNKNNAVVDEEPQSRRLVSLAEQIGDDLDDHKKAKKIEERFIRTFNLAPKGIGFEKQKGIVTKRLVEINRFLSYLIHEGLKKKIHGGFMPEMLEQLNSIKAGDLNYLLKMALPMKKTSRRYQEMKKIHGSTLLLAVFEARRQLGLLMVLTPVAEYYEKIEEQSVSPIEMVFQKIFSMPDQIRFLRQIFNEKGELVDEIVDEQPFDNETGNGANGKEINLRKFKGQNEFLAWVNKPDPKRMESVFRKFLEKALGLPEEIKDINRRAVNLASEGEQRMLFDEEIKKLIDSGYLSFSDSEIKEEDKEMMTERSEIIQIIKELIIKGNGKIKISNYTPTSRSGQGFASKSAGGEGNKLRFAKFNVVYSGGRGGKDKVEEEVQVFSPSSDGKSGFYWEEIKKQDDERYFIDRLFKTKTLRSLVELLFPVQIYSYYIRSALVSALASSRHNVNASFSPPVRAHF</sequence>
<name>A0A2M6W4C9_9BACT</name>
<dbReference type="Pfam" id="PF00293">
    <property type="entry name" value="NUDIX"/>
    <property type="match status" value="1"/>
</dbReference>
<dbReference type="EMBL" id="PFBX01000014">
    <property type="protein sequence ID" value="PIT87643.1"/>
    <property type="molecule type" value="Genomic_DNA"/>
</dbReference>
<evidence type="ECO:0000259" key="2">
    <source>
        <dbReference type="PROSITE" id="PS51462"/>
    </source>
</evidence>
<dbReference type="InterPro" id="IPR000086">
    <property type="entry name" value="NUDIX_hydrolase_dom"/>
</dbReference>
<reference evidence="4" key="1">
    <citation type="submission" date="2017-09" db="EMBL/GenBank/DDBJ databases">
        <title>Depth-based differentiation of microbial function through sediment-hosted aquifers and enrichment of novel symbionts in the deep terrestrial subsurface.</title>
        <authorList>
            <person name="Probst A.J."/>
            <person name="Ladd B."/>
            <person name="Jarett J.K."/>
            <person name="Geller-Mcgrath D.E."/>
            <person name="Sieber C.M.K."/>
            <person name="Emerson J.B."/>
            <person name="Anantharaman K."/>
            <person name="Thomas B.C."/>
            <person name="Malmstrom R."/>
            <person name="Stieglmeier M."/>
            <person name="Klingl A."/>
            <person name="Woyke T."/>
            <person name="Ryan C.M."/>
            <person name="Banfield J.F."/>
        </authorList>
    </citation>
    <scope>NUCLEOTIDE SEQUENCE [LARGE SCALE GENOMIC DNA]</scope>
</reference>
<dbReference type="Gene3D" id="3.90.79.10">
    <property type="entry name" value="Nucleoside Triphosphate Pyrophosphohydrolase"/>
    <property type="match status" value="1"/>
</dbReference>
<comment type="caution">
    <text evidence="3">The sequence shown here is derived from an EMBL/GenBank/DDBJ whole genome shotgun (WGS) entry which is preliminary data.</text>
</comment>
<gene>
    <name evidence="3" type="ORF">COU31_01680</name>
</gene>
<proteinExistence type="predicted"/>
<dbReference type="AlphaFoldDB" id="A0A2M6W4C9"/>
<feature type="region of interest" description="Disordered" evidence="1">
    <location>
        <begin position="1"/>
        <end position="27"/>
    </location>
</feature>
<feature type="domain" description="Nudix hydrolase" evidence="2">
    <location>
        <begin position="10"/>
        <end position="181"/>
    </location>
</feature>
<organism evidence="3 4">
    <name type="scientific">Candidatus Magasanikbacteria bacterium CG10_big_fil_rev_8_21_14_0_10_40_10</name>
    <dbReference type="NCBI Taxonomy" id="1974648"/>
    <lineage>
        <taxon>Bacteria</taxon>
        <taxon>Candidatus Magasanikiibacteriota</taxon>
    </lineage>
</organism>
<evidence type="ECO:0000313" key="4">
    <source>
        <dbReference type="Proteomes" id="UP000231183"/>
    </source>
</evidence>